<name>A0ABZ1SBH0_9ACTN</name>
<evidence type="ECO:0000313" key="2">
    <source>
        <dbReference type="Proteomes" id="UP001432190"/>
    </source>
</evidence>
<gene>
    <name evidence="1" type="ORF">OG994_10050</name>
</gene>
<protein>
    <recommendedName>
        <fullName evidence="3">Exo-alpha-sialidase</fullName>
    </recommendedName>
</protein>
<reference evidence="1" key="1">
    <citation type="submission" date="2022-10" db="EMBL/GenBank/DDBJ databases">
        <title>The complete genomes of actinobacterial strains from the NBC collection.</title>
        <authorList>
            <person name="Joergensen T.S."/>
            <person name="Alvarez Arevalo M."/>
            <person name="Sterndorff E.B."/>
            <person name="Faurdal D."/>
            <person name="Vuksanovic O."/>
            <person name="Mourched A.-S."/>
            <person name="Charusanti P."/>
            <person name="Shaw S."/>
            <person name="Blin K."/>
            <person name="Weber T."/>
        </authorList>
    </citation>
    <scope>NUCLEOTIDE SEQUENCE</scope>
    <source>
        <strain evidence="1">NBC_00256</strain>
    </source>
</reference>
<evidence type="ECO:0000313" key="1">
    <source>
        <dbReference type="EMBL" id="WUP51821.1"/>
    </source>
</evidence>
<evidence type="ECO:0008006" key="3">
    <source>
        <dbReference type="Google" id="ProtNLM"/>
    </source>
</evidence>
<dbReference type="Proteomes" id="UP001432190">
    <property type="component" value="Chromosome"/>
</dbReference>
<keyword evidence="2" id="KW-1185">Reference proteome</keyword>
<dbReference type="RefSeq" id="WP_328852948.1">
    <property type="nucleotide sequence ID" value="NZ_CP108084.1"/>
</dbReference>
<dbReference type="EMBL" id="CP108084">
    <property type="protein sequence ID" value="WUP51821.1"/>
    <property type="molecule type" value="Genomic_DNA"/>
</dbReference>
<accession>A0ABZ1SBH0</accession>
<proteinExistence type="predicted"/>
<sequence>MTVETAKETNAMNMNAPSPRRRKGAVAALVTAAVFALGCSVGGDIVAYDLPAESARYTFEAETNRVKTVWEYTSDKPTEGEASELQPCMGEVLGNNSDACRPEPLIFLKYDLNLALDNTARAGDSHRITVVGYYQERLTAPPTVTSLRVEASFDEGRTWRPVTTRATAKNTFTAEIKHPKRQQAAEGVALRISATDSGGNTVTQTMPEAYRLR</sequence>
<organism evidence="1 2">
    <name type="scientific">Micromonospora globbae</name>
    <dbReference type="NCBI Taxonomy" id="1894969"/>
    <lineage>
        <taxon>Bacteria</taxon>
        <taxon>Bacillati</taxon>
        <taxon>Actinomycetota</taxon>
        <taxon>Actinomycetes</taxon>
        <taxon>Micromonosporales</taxon>
        <taxon>Micromonosporaceae</taxon>
        <taxon>Micromonospora</taxon>
    </lineage>
</organism>